<keyword evidence="4" id="KW-0472">Membrane</keyword>
<keyword evidence="2" id="KW-0175">Coiled coil</keyword>
<dbReference type="Proteomes" id="UP000265750">
    <property type="component" value="Unassembled WGS sequence"/>
</dbReference>
<dbReference type="InterPro" id="IPR058634">
    <property type="entry name" value="AaeA-lik-b-barrel"/>
</dbReference>
<evidence type="ECO:0000259" key="6">
    <source>
        <dbReference type="Pfam" id="PF25963"/>
    </source>
</evidence>
<dbReference type="SUPFAM" id="SSF111369">
    <property type="entry name" value="HlyD-like secretion proteins"/>
    <property type="match status" value="2"/>
</dbReference>
<evidence type="ECO:0000259" key="5">
    <source>
        <dbReference type="Pfam" id="PF25917"/>
    </source>
</evidence>
<feature type="domain" description="Multidrug resistance protein MdtA-like barrel-sandwich hybrid" evidence="5">
    <location>
        <begin position="73"/>
        <end position="262"/>
    </location>
</feature>
<dbReference type="Pfam" id="PF25963">
    <property type="entry name" value="Beta-barrel_AAEA"/>
    <property type="match status" value="1"/>
</dbReference>
<name>A0A3A1WNI0_9HYPH</name>
<reference evidence="8" key="1">
    <citation type="submission" date="2018-09" db="EMBL/GenBank/DDBJ databases">
        <authorList>
            <person name="Tuo L."/>
        </authorList>
    </citation>
    <scope>NUCLEOTIDE SEQUENCE [LARGE SCALE GENOMIC DNA]</scope>
    <source>
        <strain evidence="8">M2BS4Y-1</strain>
    </source>
</reference>
<sequence length="378" mass="40069">MDQVNRRIEEGGDDAATAGDAPAQPKAERRSPWRRRLLLGAGPVVLVVVALVLYFRGGGTVSEADSYVGAPNVTITAQVAGQVVEVDVAENQRVAEGAVLFRLDPEPFQIAVNQAKAQLQETREKLQGLVLTYRQAEAEVQQNQADVTYAQQQFDRASSLVDSGVGTRSDADAARRDLRVAQDQLVAARASASSTLAQLGGSADTPTEQQATYLQAQAALQSAERDLRLATVTAPFAGIATQVDNIAVGSYLTAGRSAFTLVSTDAWVDSNLKETDLVHVKVGDEADVVVDNYPDLVLRGKVASVAPASGSVFSLLPAQNASGNWVKVVQRIPVRVTLDDVPDGVALRVGSSATVSIETGYHRTPQTLWDDVLGLVGL</sequence>
<feature type="coiled-coil region" evidence="2">
    <location>
        <begin position="112"/>
        <end position="191"/>
    </location>
</feature>
<feature type="domain" description="p-hydroxybenzoic acid efflux pump subunit AaeA-like beta-barrel" evidence="6">
    <location>
        <begin position="268"/>
        <end position="357"/>
    </location>
</feature>
<feature type="compositionally biased region" description="Low complexity" evidence="3">
    <location>
        <begin position="14"/>
        <end position="23"/>
    </location>
</feature>
<gene>
    <name evidence="7" type="ORF">D3218_01485</name>
</gene>
<comment type="subcellular location">
    <subcellularLocation>
        <location evidence="1">Cell envelope</location>
    </subcellularLocation>
</comment>
<protein>
    <submittedName>
        <fullName evidence="7">HlyD family secretion protein</fullName>
    </submittedName>
</protein>
<keyword evidence="4" id="KW-0812">Transmembrane</keyword>
<dbReference type="Gene3D" id="2.40.30.170">
    <property type="match status" value="1"/>
</dbReference>
<keyword evidence="4" id="KW-1133">Transmembrane helix</keyword>
<dbReference type="InterPro" id="IPR058625">
    <property type="entry name" value="MdtA-like_BSH"/>
</dbReference>
<keyword evidence="8" id="KW-1185">Reference proteome</keyword>
<evidence type="ECO:0000313" key="8">
    <source>
        <dbReference type="Proteomes" id="UP000265750"/>
    </source>
</evidence>
<dbReference type="PANTHER" id="PTHR30386:SF19">
    <property type="entry name" value="MULTIDRUG EXPORT PROTEIN EMRA-RELATED"/>
    <property type="match status" value="1"/>
</dbReference>
<dbReference type="GO" id="GO:0030313">
    <property type="term" value="C:cell envelope"/>
    <property type="evidence" value="ECO:0007669"/>
    <property type="project" value="UniProtKB-SubCell"/>
</dbReference>
<dbReference type="Pfam" id="PF25917">
    <property type="entry name" value="BSH_RND"/>
    <property type="match status" value="1"/>
</dbReference>
<feature type="compositionally biased region" description="Basic and acidic residues" evidence="3">
    <location>
        <begin position="1"/>
        <end position="10"/>
    </location>
</feature>
<dbReference type="OrthoDB" id="9811754at2"/>
<organism evidence="7 8">
    <name type="scientific">Aureimonas flava</name>
    <dbReference type="NCBI Taxonomy" id="2320271"/>
    <lineage>
        <taxon>Bacteria</taxon>
        <taxon>Pseudomonadati</taxon>
        <taxon>Pseudomonadota</taxon>
        <taxon>Alphaproteobacteria</taxon>
        <taxon>Hyphomicrobiales</taxon>
        <taxon>Aurantimonadaceae</taxon>
        <taxon>Aureimonas</taxon>
    </lineage>
</organism>
<comment type="caution">
    <text evidence="7">The sequence shown here is derived from an EMBL/GenBank/DDBJ whole genome shotgun (WGS) entry which is preliminary data.</text>
</comment>
<evidence type="ECO:0000256" key="2">
    <source>
        <dbReference type="SAM" id="Coils"/>
    </source>
</evidence>
<dbReference type="InterPro" id="IPR050739">
    <property type="entry name" value="MFP"/>
</dbReference>
<dbReference type="Gene3D" id="1.10.287.470">
    <property type="entry name" value="Helix hairpin bin"/>
    <property type="match status" value="2"/>
</dbReference>
<proteinExistence type="predicted"/>
<dbReference type="EMBL" id="QYRN01000001">
    <property type="protein sequence ID" value="RIY03458.1"/>
    <property type="molecule type" value="Genomic_DNA"/>
</dbReference>
<dbReference type="AlphaFoldDB" id="A0A3A1WNI0"/>
<evidence type="ECO:0000256" key="1">
    <source>
        <dbReference type="ARBA" id="ARBA00004196"/>
    </source>
</evidence>
<feature type="transmembrane region" description="Helical" evidence="4">
    <location>
        <begin position="37"/>
        <end position="55"/>
    </location>
</feature>
<dbReference type="Gene3D" id="2.40.50.100">
    <property type="match status" value="1"/>
</dbReference>
<dbReference type="GO" id="GO:0055085">
    <property type="term" value="P:transmembrane transport"/>
    <property type="evidence" value="ECO:0007669"/>
    <property type="project" value="InterPro"/>
</dbReference>
<evidence type="ECO:0000313" key="7">
    <source>
        <dbReference type="EMBL" id="RIY03458.1"/>
    </source>
</evidence>
<feature type="region of interest" description="Disordered" evidence="3">
    <location>
        <begin position="1"/>
        <end position="30"/>
    </location>
</feature>
<evidence type="ECO:0000256" key="4">
    <source>
        <dbReference type="SAM" id="Phobius"/>
    </source>
</evidence>
<dbReference type="PANTHER" id="PTHR30386">
    <property type="entry name" value="MEMBRANE FUSION SUBUNIT OF EMRAB-TOLC MULTIDRUG EFFLUX PUMP"/>
    <property type="match status" value="1"/>
</dbReference>
<dbReference type="RefSeq" id="WP_119538116.1">
    <property type="nucleotide sequence ID" value="NZ_QYRN01000001.1"/>
</dbReference>
<accession>A0A3A1WNI0</accession>
<evidence type="ECO:0000256" key="3">
    <source>
        <dbReference type="SAM" id="MobiDB-lite"/>
    </source>
</evidence>